<dbReference type="InterPro" id="IPR039994">
    <property type="entry name" value="NO66-like"/>
</dbReference>
<protein>
    <submittedName>
        <fullName evidence="5">Cupin domain-containing protein</fullName>
    </submittedName>
</protein>
<keyword evidence="3" id="KW-0408">Iron</keyword>
<dbReference type="PANTHER" id="PTHR13096:SF8">
    <property type="entry name" value="RIBOSOMAL OXYGENASE 1"/>
    <property type="match status" value="1"/>
</dbReference>
<dbReference type="Pfam" id="PF08007">
    <property type="entry name" value="JmjC_2"/>
    <property type="match status" value="1"/>
</dbReference>
<name>A0ABX1GEX0_9GAMM</name>
<dbReference type="PROSITE" id="PS51184">
    <property type="entry name" value="JMJC"/>
    <property type="match status" value="1"/>
</dbReference>
<dbReference type="Proteomes" id="UP000765845">
    <property type="component" value="Unassembled WGS sequence"/>
</dbReference>
<reference evidence="5 6" key="1">
    <citation type="submission" date="2020-04" db="EMBL/GenBank/DDBJ databases">
        <authorList>
            <person name="Yoon J."/>
        </authorList>
    </citation>
    <scope>NUCLEOTIDE SEQUENCE [LARGE SCALE GENOMIC DNA]</scope>
    <source>
        <strain evidence="5 6">KMU-166</strain>
    </source>
</reference>
<evidence type="ECO:0000259" key="4">
    <source>
        <dbReference type="PROSITE" id="PS51184"/>
    </source>
</evidence>
<comment type="caution">
    <text evidence="5">The sequence shown here is derived from an EMBL/GenBank/DDBJ whole genome shotgun (WGS) entry which is preliminary data.</text>
</comment>
<evidence type="ECO:0000313" key="6">
    <source>
        <dbReference type="Proteomes" id="UP000765845"/>
    </source>
</evidence>
<dbReference type="SUPFAM" id="SSF51197">
    <property type="entry name" value="Clavaminate synthase-like"/>
    <property type="match status" value="1"/>
</dbReference>
<evidence type="ECO:0000256" key="1">
    <source>
        <dbReference type="ARBA" id="ARBA00001954"/>
    </source>
</evidence>
<keyword evidence="2" id="KW-0479">Metal-binding</keyword>
<feature type="domain" description="JmjC" evidence="4">
    <location>
        <begin position="93"/>
        <end position="222"/>
    </location>
</feature>
<keyword evidence="6" id="KW-1185">Reference proteome</keyword>
<evidence type="ECO:0000256" key="3">
    <source>
        <dbReference type="ARBA" id="ARBA00023004"/>
    </source>
</evidence>
<dbReference type="PANTHER" id="PTHR13096">
    <property type="entry name" value="MINA53 MYC INDUCED NUCLEAR ANTIGEN"/>
    <property type="match status" value="1"/>
</dbReference>
<comment type="cofactor">
    <cofactor evidence="1">
        <name>Fe(2+)</name>
        <dbReference type="ChEBI" id="CHEBI:29033"/>
    </cofactor>
</comment>
<proteinExistence type="predicted"/>
<dbReference type="EMBL" id="JAAWWK010000002">
    <property type="protein sequence ID" value="NKI17486.1"/>
    <property type="molecule type" value="Genomic_DNA"/>
</dbReference>
<evidence type="ECO:0000313" key="5">
    <source>
        <dbReference type="EMBL" id="NKI17486.1"/>
    </source>
</evidence>
<accession>A0ABX1GEX0</accession>
<dbReference type="Gene3D" id="2.60.120.650">
    <property type="entry name" value="Cupin"/>
    <property type="match status" value="1"/>
</dbReference>
<dbReference type="Gene3D" id="3.40.366.30">
    <property type="entry name" value="50S ribosomal protein L16 arginine hydroxylase, Chain A, Domain 2"/>
    <property type="match status" value="1"/>
</dbReference>
<evidence type="ECO:0000256" key="2">
    <source>
        <dbReference type="ARBA" id="ARBA00022723"/>
    </source>
</evidence>
<dbReference type="SMART" id="SM00558">
    <property type="entry name" value="JmjC"/>
    <property type="match status" value="1"/>
</dbReference>
<dbReference type="CDD" id="cd02208">
    <property type="entry name" value="cupin_RmlC-like"/>
    <property type="match status" value="1"/>
</dbReference>
<dbReference type="InterPro" id="IPR003347">
    <property type="entry name" value="JmjC_dom"/>
</dbReference>
<sequence length="377" mass="42267">MPLQGVDTQHFLDTCWQRKTTVLRAALADFVCPIDGDDLAGLACEEDVDSRLIVQEGQEWLLRHGPFGDADFGELPADKWTLLVQSVDQWIPEIASLLADFRFIPRWRIDDIMVSYASHGGSVGPHFDQYDVFLIQGSGQRRWKLGQHCDDSSPVMNHPDLRLLRDFDEQEEVVLSPGDILYIPPGVAHWGIAEGDDCITLSVGFRAPSEAELLNSWSADRETVLDDSERFRDLPLRADAHSARLPTELAGQLREILTRGLEDDQALLGWFGKMMTEVNPAQLFSNDPLTAAEFSEHLNTFPLSLRPGCRLAFDDHQLFIDGLAYPYPADYRDVISQFCLCEGEIPGGLLAALPTQLLHNLYQAGSVYFDDDSNSEY</sequence>
<organism evidence="5 6">
    <name type="scientific">Spongiibacter thalassae</name>
    <dbReference type="NCBI Taxonomy" id="2721624"/>
    <lineage>
        <taxon>Bacteria</taxon>
        <taxon>Pseudomonadati</taxon>
        <taxon>Pseudomonadota</taxon>
        <taxon>Gammaproteobacteria</taxon>
        <taxon>Cellvibrionales</taxon>
        <taxon>Spongiibacteraceae</taxon>
        <taxon>Spongiibacter</taxon>
    </lineage>
</organism>
<gene>
    <name evidence="5" type="ORF">HCU74_08655</name>
</gene>
<dbReference type="RefSeq" id="WP_168449979.1">
    <property type="nucleotide sequence ID" value="NZ_JAAWWK010000002.1"/>
</dbReference>